<gene>
    <name evidence="1" type="ORF">BJP36_05145</name>
</gene>
<reference evidence="1" key="1">
    <citation type="journal article" date="2017" name="Proc. Natl. Acad. Sci. U.S.A.">
        <title>Comparative genomics uncovers the prolific and distinctive metabolic potential of the cyanobacterial genus Moorea.</title>
        <authorList>
            <person name="Leao T."/>
            <person name="Castelao G."/>
            <person name="Korobeynikov A."/>
            <person name="Monroe E.A."/>
            <person name="Podell S."/>
            <person name="Glukhov E."/>
            <person name="Allen E.E."/>
            <person name="Gerwick W.H."/>
            <person name="Gerwick L."/>
        </authorList>
    </citation>
    <scope>NUCLEOTIDE SEQUENCE</scope>
    <source>
        <strain evidence="1">JHB</strain>
    </source>
</reference>
<proteinExistence type="predicted"/>
<accession>A0A1D9FVP9</accession>
<protein>
    <submittedName>
        <fullName evidence="1">Uncharacterized protein</fullName>
    </submittedName>
</protein>
<sequence length="84" mass="9109">MSDCIKKGLVLNANQPRPAKLVIPKGQIGELSNGRVNRPWVAPLFKISPESEATAQAVLPIDRTGEISGSEVPNNSSILYSYYL</sequence>
<evidence type="ECO:0000313" key="1">
    <source>
        <dbReference type="EMBL" id="AOY79395.2"/>
    </source>
</evidence>
<name>A0A1D9FVP9_MOOP1</name>
<dbReference type="EMBL" id="CP017708">
    <property type="protein sequence ID" value="AOY79395.2"/>
    <property type="molecule type" value="Genomic_DNA"/>
</dbReference>
<dbReference type="Proteomes" id="UP000176944">
    <property type="component" value="Chromosome"/>
</dbReference>
<reference evidence="1" key="2">
    <citation type="submission" date="2022-10" db="EMBL/GenBank/DDBJ databases">
        <authorList>
            <person name="Ngo T.-E."/>
        </authorList>
    </citation>
    <scope>NUCLEOTIDE SEQUENCE</scope>
    <source>
        <strain evidence="1">JHB</strain>
    </source>
</reference>
<dbReference type="AlphaFoldDB" id="A0A1D9FVP9"/>
<organism evidence="1">
    <name type="scientific">Moorena producens (strain JHB)</name>
    <dbReference type="NCBI Taxonomy" id="1454205"/>
    <lineage>
        <taxon>Bacteria</taxon>
        <taxon>Bacillati</taxon>
        <taxon>Cyanobacteriota</taxon>
        <taxon>Cyanophyceae</taxon>
        <taxon>Coleofasciculales</taxon>
        <taxon>Coleofasciculaceae</taxon>
        <taxon>Moorena</taxon>
    </lineage>
</organism>